<feature type="region of interest" description="Disordered" evidence="5">
    <location>
        <begin position="457"/>
        <end position="482"/>
    </location>
</feature>
<keyword evidence="3" id="KW-0970">Cilium biogenesis/degradation</keyword>
<gene>
    <name evidence="11" type="ORF">DBV15_03590</name>
</gene>
<protein>
    <submittedName>
        <fullName evidence="11">Uncharacterized protein</fullName>
    </submittedName>
</protein>
<proteinExistence type="inferred from homology"/>
<feature type="compositionally biased region" description="Low complexity" evidence="5">
    <location>
        <begin position="641"/>
        <end position="652"/>
    </location>
</feature>
<evidence type="ECO:0000313" key="11">
    <source>
        <dbReference type="EMBL" id="TGZ50173.1"/>
    </source>
</evidence>
<dbReference type="InterPro" id="IPR039304">
    <property type="entry name" value="DNAAF3"/>
</dbReference>
<dbReference type="Pfam" id="PF09811">
    <property type="entry name" value="Yae1_N"/>
    <property type="match status" value="1"/>
</dbReference>
<evidence type="ECO:0000256" key="2">
    <source>
        <dbReference type="ARBA" id="ARBA00022490"/>
    </source>
</evidence>
<evidence type="ECO:0000259" key="7">
    <source>
        <dbReference type="Pfam" id="PF09811"/>
    </source>
</evidence>
<feature type="compositionally biased region" description="Low complexity" evidence="5">
    <location>
        <begin position="769"/>
        <end position="780"/>
    </location>
</feature>
<name>A0A4S2KKM7_9HYME</name>
<keyword evidence="6" id="KW-0732">Signal</keyword>
<evidence type="ECO:0000259" key="9">
    <source>
        <dbReference type="Pfam" id="PF14740"/>
    </source>
</evidence>
<reference evidence="11 12" key="1">
    <citation type="journal article" date="2019" name="Philos. Trans. R. Soc. Lond., B, Biol. Sci.">
        <title>Ant behaviour and brain gene expression of defending hosts depend on the ecological success of the intruding social parasite.</title>
        <authorList>
            <person name="Kaur R."/>
            <person name="Stoldt M."/>
            <person name="Jongepier E."/>
            <person name="Feldmeyer B."/>
            <person name="Menzel F."/>
            <person name="Bornberg-Bauer E."/>
            <person name="Foitzik S."/>
        </authorList>
    </citation>
    <scope>NUCLEOTIDE SEQUENCE [LARGE SCALE GENOMIC DNA]</scope>
    <source>
        <tissue evidence="11">Whole body</tissue>
    </source>
</reference>
<evidence type="ECO:0000256" key="6">
    <source>
        <dbReference type="SAM" id="SignalP"/>
    </source>
</evidence>
<dbReference type="InterPro" id="IPR027974">
    <property type="entry name" value="DUF4470"/>
</dbReference>
<feature type="region of interest" description="Disordered" evidence="5">
    <location>
        <begin position="695"/>
        <end position="726"/>
    </location>
</feature>
<comment type="similarity">
    <text evidence="1">Belongs to the DNAAF3 family.</text>
</comment>
<comment type="subcellular location">
    <subcellularLocation>
        <location evidence="4">Dynein axonemal particle</location>
    </subcellularLocation>
</comment>
<dbReference type="GO" id="GO:0044458">
    <property type="term" value="P:motile cilium assembly"/>
    <property type="evidence" value="ECO:0007669"/>
    <property type="project" value="TreeGrafter"/>
</dbReference>
<dbReference type="Pfam" id="PF16014">
    <property type="entry name" value="SAP130_C"/>
    <property type="match status" value="1"/>
</dbReference>
<evidence type="ECO:0000259" key="10">
    <source>
        <dbReference type="Pfam" id="PF16014"/>
    </source>
</evidence>
<feature type="domain" description="Essential protein Yae1 N-terminal" evidence="7">
    <location>
        <begin position="1625"/>
        <end position="1663"/>
    </location>
</feature>
<evidence type="ECO:0000313" key="12">
    <source>
        <dbReference type="Proteomes" id="UP000310200"/>
    </source>
</evidence>
<keyword evidence="2" id="KW-0963">Cytoplasm</keyword>
<feature type="domain" description="Histone deacetylase complex subunit SAP130 C-terminal" evidence="10">
    <location>
        <begin position="774"/>
        <end position="1011"/>
    </location>
</feature>
<dbReference type="EMBL" id="QBLH01002019">
    <property type="protein sequence ID" value="TGZ50173.1"/>
    <property type="molecule type" value="Genomic_DNA"/>
</dbReference>
<dbReference type="InterPro" id="IPR028235">
    <property type="entry name" value="DNAAF3_C"/>
</dbReference>
<feature type="chain" id="PRO_5020484573" evidence="6">
    <location>
        <begin position="23"/>
        <end position="1745"/>
    </location>
</feature>
<feature type="domain" description="Dynein assembly factor 3 C-terminal" evidence="9">
    <location>
        <begin position="1110"/>
        <end position="1405"/>
    </location>
</feature>
<feature type="domain" description="DUF4470" evidence="8">
    <location>
        <begin position="1014"/>
        <end position="1082"/>
    </location>
</feature>
<dbReference type="PANTHER" id="PTHR22118">
    <property type="entry name" value="DYNEIN ASSEMBLY FACTOR 3, AXONEMAL"/>
    <property type="match status" value="1"/>
</dbReference>
<sequence length="1745" mass="192862">MNCFCGACFVILGISIFTKVWSFEADSRGRVPDRGKVPGAELEGVRATSGHRATEGTCRKTQRRIIDDKLAADWSPFGSASSSGRKFLCGCTRNKWNILRSRQKSPSRTVYRTYIPTFYIGALRAVNVAMLGALHRHWYVLSFVTSVREAQMCEKCCARVCNATMNTTMSTVSSGGDKRLPETTVQTVAQNLTTMQQNVQSVQSTLQNTLQSVQSVVQLLYTSRCRQVGSVGTPGGLVGKSVSLDMNPNPKLSLMKPVVPSGATSSAETSKITTTLCSLGPTVKIISPEMLTTVERQNPPQAQMSPHPVSMPATYHVPRGPAAVANIAAPRSTTVATPIIRTNTGQIVPTTRPGNTPISNPQWQPKTTSVALYAQPQSQRHPAPSVSRIARPSSTVYTGQQSRLITPANQGRSVQATMVTGSPSRLITPILQTNLTRHPVAQNRPPTPQVVTVSQTSQPTRSSAQTIQPAQSSRPLTTTGTTKRIAVSTPIAETANRISSAASVTIGSVEPTVARQLSISGNTVAGPSTVSHIVIPSQQVQPQQGAPRVVQTVTSLSSLSTVPQVITTTANTQSNAMRILQTAPTTVAKIATVQGMSLHPLPIALPVRAASAPIKPAPTQPQNIGQTVQVKPAPQANLRMSSTNSSTPTSSTQPVQGQYIHPPHTTTTYLSFETTGTYSQLRQASVQPVRLVVEPGYEEPHGGKPNASPRPSILRKRDHDNSPVKGESQFLAGAAKNLVPVLASLPSSRSMSSPPCSPKGDQDGGGCQSSGSTTVSATSSPGLDEELDQSRITINPIIEMSPRKKPRKQQLTGVELTEPRCTEEEMQFITEEKLKKESKEESKEKLSDKRQLCNVQSDIKSSTQQTEITIRTRPVPSLLGSWKTKWETRLHHYRRPSDVRPREERRPTVAELAQQKHVLQKLNGWKIYHLTTQMEDIAALEKQVHEKLKTTLMLLESQQTVKSKHSDGLERVNELIKGNMQRSSLISEGMNEARTQLVAIFQHKGPITDLLQRCGSGDARHIVKTLASSYTHPDQTITYHVIEPTLEQVARSILLLSICLENDLGLQEATRYYLEILGNTLLRPATAKYLAKCAKQLIDIPTRTVDCPWLSLEKFKHKDRDNLECIFKFWTRATREGVPIVNYWDRRIRKLLKTRYDYREGVFDWDYYMVLKPRCTTNLTVQEYRFWRNNGVAFTWLEGEPVRSNPTLLNNIIQHGPGFIHYAYLGDIVNGPFFTWSTVEKNGDKLRATDIAEREVMRAIHEIRTKEPLCEDHVGAHRDASILNGIIVSQMPDIEMENESWISTEEKSKKDKMISWMEVPNHKIIFHPATSLESLKSKCEYVNRFHLIWVAHNMTKQLANLAPLISTGAPIIVELRKHMADLRKEDLQNFTRELREIAQENGLRLVQRAYFSNNSPFNSRNESPQRNFSRYSLASSGNPVIIKVATIASTQLNSQGFPKFAGLAATKKGSMRRWPVFTLGVSSMRDQLQSTTAQPYFSTISRSSGVTHCNVCNRYYIRDYLLDEVAALYLAVHRSKAQAWKSRVQSQQLCQAMSHQLPAGASPGVAVFQGNNPGRIVANRTMEGLHNAMQTLQMTEYDPHSAADDSLYVASKCWERVVDAALKTGYREGVQDGADSVLQEGFNIGYKDGFETAFALGRYKGLAVASTPMSEHPADVAVALDKTRRGACWICDVESRNKTSDPFENASFSQVLNEQRVRSAGVVSRLHEYFEPVLKKSGIGINSTL</sequence>
<evidence type="ECO:0000256" key="1">
    <source>
        <dbReference type="ARBA" id="ARBA00010449"/>
    </source>
</evidence>
<evidence type="ECO:0000256" key="4">
    <source>
        <dbReference type="ARBA" id="ARBA00024190"/>
    </source>
</evidence>
<dbReference type="STRING" id="300112.A0A4S2KKM7"/>
<dbReference type="Pfam" id="PF14737">
    <property type="entry name" value="DUF4470"/>
    <property type="match status" value="1"/>
</dbReference>
<evidence type="ECO:0000256" key="3">
    <source>
        <dbReference type="ARBA" id="ARBA00022794"/>
    </source>
</evidence>
<dbReference type="Proteomes" id="UP000310200">
    <property type="component" value="Unassembled WGS sequence"/>
</dbReference>
<feature type="region of interest" description="Disordered" evidence="5">
    <location>
        <begin position="745"/>
        <end position="823"/>
    </location>
</feature>
<dbReference type="InterPro" id="IPR031963">
    <property type="entry name" value="SAP130_C"/>
</dbReference>
<feature type="region of interest" description="Disordered" evidence="5">
    <location>
        <begin position="638"/>
        <end position="661"/>
    </location>
</feature>
<feature type="compositionally biased region" description="Low complexity" evidence="5">
    <location>
        <begin position="745"/>
        <end position="754"/>
    </location>
</feature>
<dbReference type="Pfam" id="PF14740">
    <property type="entry name" value="DUF4471"/>
    <property type="match status" value="1"/>
</dbReference>
<dbReference type="GO" id="GO:0070286">
    <property type="term" value="P:axonemal dynein complex assembly"/>
    <property type="evidence" value="ECO:0007669"/>
    <property type="project" value="InterPro"/>
</dbReference>
<accession>A0A4S2KKM7</accession>
<comment type="caution">
    <text evidence="11">The sequence shown here is derived from an EMBL/GenBank/DDBJ whole genome shotgun (WGS) entry which is preliminary data.</text>
</comment>
<organism evidence="11 12">
    <name type="scientific">Temnothorax longispinosus</name>
    <dbReference type="NCBI Taxonomy" id="300112"/>
    <lineage>
        <taxon>Eukaryota</taxon>
        <taxon>Metazoa</taxon>
        <taxon>Ecdysozoa</taxon>
        <taxon>Arthropoda</taxon>
        <taxon>Hexapoda</taxon>
        <taxon>Insecta</taxon>
        <taxon>Pterygota</taxon>
        <taxon>Neoptera</taxon>
        <taxon>Endopterygota</taxon>
        <taxon>Hymenoptera</taxon>
        <taxon>Apocrita</taxon>
        <taxon>Aculeata</taxon>
        <taxon>Formicoidea</taxon>
        <taxon>Formicidae</taxon>
        <taxon>Myrmicinae</taxon>
        <taxon>Temnothorax</taxon>
    </lineage>
</organism>
<feature type="signal peptide" evidence="6">
    <location>
        <begin position="1"/>
        <end position="22"/>
    </location>
</feature>
<evidence type="ECO:0000259" key="8">
    <source>
        <dbReference type="Pfam" id="PF14737"/>
    </source>
</evidence>
<dbReference type="InterPro" id="IPR019191">
    <property type="entry name" value="Essential_protein_Yae1_N"/>
</dbReference>
<dbReference type="GO" id="GO:0120293">
    <property type="term" value="C:dynein axonemal particle"/>
    <property type="evidence" value="ECO:0007669"/>
    <property type="project" value="UniProtKB-SubCell"/>
</dbReference>
<dbReference type="PANTHER" id="PTHR22118:SF14">
    <property type="entry name" value="DYNEIN AXONEMAL ASSEMBLY FACTOR 3"/>
    <property type="match status" value="1"/>
</dbReference>
<evidence type="ECO:0000256" key="5">
    <source>
        <dbReference type="SAM" id="MobiDB-lite"/>
    </source>
</evidence>
<feature type="region of interest" description="Disordered" evidence="5">
    <location>
        <begin position="832"/>
        <end position="851"/>
    </location>
</feature>
<keyword evidence="12" id="KW-1185">Reference proteome</keyword>